<organism evidence="2 3">
    <name type="scientific">Penicillium steckii</name>
    <dbReference type="NCBI Taxonomy" id="303698"/>
    <lineage>
        <taxon>Eukaryota</taxon>
        <taxon>Fungi</taxon>
        <taxon>Dikarya</taxon>
        <taxon>Ascomycota</taxon>
        <taxon>Pezizomycotina</taxon>
        <taxon>Eurotiomycetes</taxon>
        <taxon>Eurotiomycetidae</taxon>
        <taxon>Eurotiales</taxon>
        <taxon>Aspergillaceae</taxon>
        <taxon>Penicillium</taxon>
    </lineage>
</organism>
<reference evidence="3" key="1">
    <citation type="journal article" date="2017" name="Nat. Microbiol.">
        <title>Global analysis of biosynthetic gene clusters reveals vast potential of secondary metabolite production in Penicillium species.</title>
        <authorList>
            <person name="Nielsen J.C."/>
            <person name="Grijseels S."/>
            <person name="Prigent S."/>
            <person name="Ji B."/>
            <person name="Dainat J."/>
            <person name="Nielsen K.F."/>
            <person name="Frisvad J.C."/>
            <person name="Workman M."/>
            <person name="Nielsen J."/>
        </authorList>
    </citation>
    <scope>NUCLEOTIDE SEQUENCE [LARGE SCALE GENOMIC DNA]</scope>
    <source>
        <strain evidence="3">IBT 24891</strain>
    </source>
</reference>
<dbReference type="AlphaFoldDB" id="A0A1V6T7Y8"/>
<dbReference type="EMBL" id="MLKD01000010">
    <property type="protein sequence ID" value="OQE22455.1"/>
    <property type="molecule type" value="Genomic_DNA"/>
</dbReference>
<feature type="compositionally biased region" description="Low complexity" evidence="1">
    <location>
        <begin position="311"/>
        <end position="323"/>
    </location>
</feature>
<comment type="caution">
    <text evidence="2">The sequence shown here is derived from an EMBL/GenBank/DDBJ whole genome shotgun (WGS) entry which is preliminary data.</text>
</comment>
<dbReference type="OrthoDB" id="5345494at2759"/>
<accession>A0A1V6T7Y8</accession>
<gene>
    <name evidence="2" type="ORF">PENSTE_c010G06148</name>
</gene>
<feature type="region of interest" description="Disordered" evidence="1">
    <location>
        <begin position="306"/>
        <end position="344"/>
    </location>
</feature>
<name>A0A1V6T7Y8_9EURO</name>
<protein>
    <recommendedName>
        <fullName evidence="4">F-box domain-containing protein</fullName>
    </recommendedName>
</protein>
<feature type="compositionally biased region" description="Polar residues" evidence="1">
    <location>
        <begin position="331"/>
        <end position="344"/>
    </location>
</feature>
<keyword evidence="3" id="KW-1185">Reference proteome</keyword>
<evidence type="ECO:0000256" key="1">
    <source>
        <dbReference type="SAM" id="MobiDB-lite"/>
    </source>
</evidence>
<proteinExistence type="predicted"/>
<evidence type="ECO:0000313" key="2">
    <source>
        <dbReference type="EMBL" id="OQE22455.1"/>
    </source>
</evidence>
<dbReference type="Proteomes" id="UP000191285">
    <property type="component" value="Unassembled WGS sequence"/>
</dbReference>
<evidence type="ECO:0008006" key="4">
    <source>
        <dbReference type="Google" id="ProtNLM"/>
    </source>
</evidence>
<evidence type="ECO:0000313" key="3">
    <source>
        <dbReference type="Proteomes" id="UP000191285"/>
    </source>
</evidence>
<sequence length="587" mass="65518">MSTDLWLSLISAIDPSPDAMPALLQSTIHLLESELTKARAALQEIQPHPPLFGLTDEIAVGAMEAYRQNLIGRAPDFYGSRRLTPKELGFEPMVRELSPMEITPAPPPIASAQTYQTPPRRAPLENMLTNSLILDQMAPYLSVPSMMALGASSRHLHHMITQTPYLFRHLDLTRCKGTQLKDATPHENDTQTEDEFYSMPLRRIFASLERTSILQDVRTLVLDGLPVPADLVAEIILNDRFNINILSIRECKHLNERKLMQTIQYTVRPTRPEGTPRVKAIYHFSPMRSTPRPVVRRRRYRDWWSDRLGNSRSPSQTSSATSSDNEDEETTGVTHTPKPQQNEWYSSTGKLFKHSLEDGWAQTIQKCENIIAFDTVLCRGPRHDVNMYAEEDESNPPPEDPMLGPAVATVALGPRGCDGCHSSPEGPAIWGQSADVQFPLLGPTPIHQSNVMIAKRPELIPGKHPTGGVTDATNGFARIVCRILSMLGRIYLRIRLRFVHRVHMCDCNEVLVKIVGSVDRLVHPVNGTANELAKAARVTIVLNITRAARLQCVTGVTPVLATECAASTEQLDVLEWILKRSGLFEIS</sequence>
<dbReference type="STRING" id="303698.A0A1V6T7Y8"/>